<keyword evidence="4 9" id="KW-0963">Cytoplasm</keyword>
<name>A1BCH3_CHLPD</name>
<feature type="domain" description="RecF/RecN/SMC N-terminal" evidence="10">
    <location>
        <begin position="3"/>
        <end position="346"/>
    </location>
</feature>
<keyword evidence="8 9" id="KW-0238">DNA-binding</keyword>
<evidence type="ECO:0000256" key="7">
    <source>
        <dbReference type="ARBA" id="ARBA00022840"/>
    </source>
</evidence>
<dbReference type="EMBL" id="CP000492">
    <property type="protein sequence ID" value="ABL64080.1"/>
    <property type="molecule type" value="Genomic_DNA"/>
</dbReference>
<organism evidence="11 12">
    <name type="scientific">Chlorobium phaeobacteroides (strain DSM 266 / SMG 266 / 2430)</name>
    <dbReference type="NCBI Taxonomy" id="290317"/>
    <lineage>
        <taxon>Bacteria</taxon>
        <taxon>Pseudomonadati</taxon>
        <taxon>Chlorobiota</taxon>
        <taxon>Chlorobiia</taxon>
        <taxon>Chlorobiales</taxon>
        <taxon>Chlorobiaceae</taxon>
        <taxon>Chlorobium/Pelodictyon group</taxon>
        <taxon>Chlorobium</taxon>
    </lineage>
</organism>
<dbReference type="Gene3D" id="3.40.50.300">
    <property type="entry name" value="P-loop containing nucleotide triphosphate hydrolases"/>
    <property type="match status" value="1"/>
</dbReference>
<dbReference type="InterPro" id="IPR018078">
    <property type="entry name" value="DNA-binding_RecF_CS"/>
</dbReference>
<dbReference type="GO" id="GO:0009432">
    <property type="term" value="P:SOS response"/>
    <property type="evidence" value="ECO:0007669"/>
    <property type="project" value="UniProtKB-UniRule"/>
</dbReference>
<dbReference type="GO" id="GO:0005524">
    <property type="term" value="F:ATP binding"/>
    <property type="evidence" value="ECO:0007669"/>
    <property type="project" value="UniProtKB-UniRule"/>
</dbReference>
<keyword evidence="6 9" id="KW-0547">Nucleotide-binding</keyword>
<reference evidence="11 12" key="1">
    <citation type="submission" date="2006-12" db="EMBL/GenBank/DDBJ databases">
        <title>Complete sequence of Chlorobium phaeobacteroides DSM 266.</title>
        <authorList>
            <consortium name="US DOE Joint Genome Institute"/>
            <person name="Copeland A."/>
            <person name="Lucas S."/>
            <person name="Lapidus A."/>
            <person name="Barry K."/>
            <person name="Detter J.C."/>
            <person name="Glavina del Rio T."/>
            <person name="Hammon N."/>
            <person name="Israni S."/>
            <person name="Pitluck S."/>
            <person name="Goltsman E."/>
            <person name="Schmutz J."/>
            <person name="Larimer F."/>
            <person name="Land M."/>
            <person name="Hauser L."/>
            <person name="Mikhailova N."/>
            <person name="Li T."/>
            <person name="Overmann J."/>
            <person name="Bryant D.A."/>
            <person name="Richardson P."/>
        </authorList>
    </citation>
    <scope>NUCLEOTIDE SEQUENCE [LARGE SCALE GENOMIC DNA]</scope>
    <source>
        <strain evidence="11 12">DSM 266</strain>
    </source>
</reference>
<protein>
    <recommendedName>
        <fullName evidence="3 9">DNA replication and repair protein RecF</fullName>
    </recommendedName>
</protein>
<feature type="binding site" evidence="9">
    <location>
        <begin position="30"/>
        <end position="37"/>
    </location>
    <ligand>
        <name>ATP</name>
        <dbReference type="ChEBI" id="CHEBI:30616"/>
    </ligand>
</feature>
<evidence type="ECO:0000256" key="9">
    <source>
        <dbReference type="HAMAP-Rule" id="MF_00365"/>
    </source>
</evidence>
<evidence type="ECO:0000256" key="5">
    <source>
        <dbReference type="ARBA" id="ARBA00022705"/>
    </source>
</evidence>
<evidence type="ECO:0000256" key="3">
    <source>
        <dbReference type="ARBA" id="ARBA00020170"/>
    </source>
</evidence>
<comment type="subcellular location">
    <subcellularLocation>
        <location evidence="1 9">Cytoplasm</location>
    </subcellularLocation>
</comment>
<dbReference type="eggNOG" id="COG1195">
    <property type="taxonomic scope" value="Bacteria"/>
</dbReference>
<dbReference type="NCBIfam" id="TIGR00611">
    <property type="entry name" value="recf"/>
    <property type="match status" value="1"/>
</dbReference>
<evidence type="ECO:0000256" key="6">
    <source>
        <dbReference type="ARBA" id="ARBA00022741"/>
    </source>
</evidence>
<dbReference type="GO" id="GO:0006302">
    <property type="term" value="P:double-strand break repair"/>
    <property type="evidence" value="ECO:0007669"/>
    <property type="project" value="TreeGrafter"/>
</dbReference>
<keyword evidence="9" id="KW-0227">DNA damage</keyword>
<dbReference type="GO" id="GO:0000731">
    <property type="term" value="P:DNA synthesis involved in DNA repair"/>
    <property type="evidence" value="ECO:0007669"/>
    <property type="project" value="TreeGrafter"/>
</dbReference>
<dbReference type="Pfam" id="PF02463">
    <property type="entry name" value="SMC_N"/>
    <property type="match status" value="1"/>
</dbReference>
<evidence type="ECO:0000256" key="1">
    <source>
        <dbReference type="ARBA" id="ARBA00004496"/>
    </source>
</evidence>
<accession>A1BCH3</accession>
<evidence type="ECO:0000313" key="12">
    <source>
        <dbReference type="Proteomes" id="UP000008701"/>
    </source>
</evidence>
<dbReference type="GO" id="GO:0005737">
    <property type="term" value="C:cytoplasm"/>
    <property type="evidence" value="ECO:0007669"/>
    <property type="project" value="UniProtKB-SubCell"/>
</dbReference>
<dbReference type="GO" id="GO:0006260">
    <property type="term" value="P:DNA replication"/>
    <property type="evidence" value="ECO:0007669"/>
    <property type="project" value="UniProtKB-UniRule"/>
</dbReference>
<evidence type="ECO:0000256" key="2">
    <source>
        <dbReference type="ARBA" id="ARBA00008016"/>
    </source>
</evidence>
<dbReference type="InterPro" id="IPR042174">
    <property type="entry name" value="RecF_2"/>
</dbReference>
<evidence type="ECO:0000259" key="10">
    <source>
        <dbReference type="Pfam" id="PF02463"/>
    </source>
</evidence>
<keyword evidence="7 9" id="KW-0067">ATP-binding</keyword>
<keyword evidence="5 9" id="KW-0235">DNA replication</keyword>
<dbReference type="STRING" id="290317.Cpha266_0003"/>
<dbReference type="InterPro" id="IPR001238">
    <property type="entry name" value="DNA-binding_RecF"/>
</dbReference>
<dbReference type="AlphaFoldDB" id="A1BCH3"/>
<comment type="function">
    <text evidence="9">The RecF protein is involved in DNA metabolism; it is required for DNA replication and normal SOS inducibility. RecF binds preferentially to single-stranded, linear DNA. It also seems to bind ATP.</text>
</comment>
<sequence length="365" mass="42004">MRLTRITYNNFRNYRKMTFEPNAGITLLYGSNGSGKTNILEGIHYCALTKGFTSIADSDCIFDSSDYYALQSTCLGENGSDIEVRISFSREKGKTLFVNNNEIKKFSNHVGTIPCITFSPPEISIVSGSPSERRKFIDNIICQSDKKYLKDLLTYRRVLLQRNALLAQISEKKSSINMLPYWSENLSVLAASIVFKRLEFLDKFIDNFRDLFKKLSINEEPGIVYRSVLGRYDNIRNIDELAALYYRKYDDNLRYELLRSQTSCGPHRDDLEFYINDKEIKKYASQGQLRTFLIGLKLAVYDYLFDTTHEKPICLLDDIFSELDTQRTENILSILQTLGQSIITSTVRRDSDIISSVSVHDLIND</sequence>
<keyword evidence="9" id="KW-0234">DNA repair</keyword>
<evidence type="ECO:0000256" key="4">
    <source>
        <dbReference type="ARBA" id="ARBA00022490"/>
    </source>
</evidence>
<dbReference type="PANTHER" id="PTHR32182">
    <property type="entry name" value="DNA REPLICATION AND REPAIR PROTEIN RECF"/>
    <property type="match status" value="1"/>
</dbReference>
<dbReference type="RefSeq" id="WP_011743923.1">
    <property type="nucleotide sequence ID" value="NC_008639.1"/>
</dbReference>
<dbReference type="SUPFAM" id="SSF52540">
    <property type="entry name" value="P-loop containing nucleoside triphosphate hydrolases"/>
    <property type="match status" value="1"/>
</dbReference>
<keyword evidence="12" id="KW-1185">Reference proteome</keyword>
<gene>
    <name evidence="9" type="primary">recF</name>
    <name evidence="11" type="ordered locus">Cpha266_0003</name>
</gene>
<dbReference type="KEGG" id="cph:Cpha266_0003"/>
<evidence type="ECO:0000313" key="11">
    <source>
        <dbReference type="EMBL" id="ABL64080.1"/>
    </source>
</evidence>
<dbReference type="InterPro" id="IPR027417">
    <property type="entry name" value="P-loop_NTPase"/>
</dbReference>
<evidence type="ECO:0000256" key="8">
    <source>
        <dbReference type="ARBA" id="ARBA00023125"/>
    </source>
</evidence>
<dbReference type="Proteomes" id="UP000008701">
    <property type="component" value="Chromosome"/>
</dbReference>
<dbReference type="HAMAP" id="MF_00365">
    <property type="entry name" value="RecF"/>
    <property type="match status" value="1"/>
</dbReference>
<dbReference type="PANTHER" id="PTHR32182:SF0">
    <property type="entry name" value="DNA REPLICATION AND REPAIR PROTEIN RECF"/>
    <property type="match status" value="1"/>
</dbReference>
<dbReference type="InterPro" id="IPR003395">
    <property type="entry name" value="RecF/RecN/SMC_N"/>
</dbReference>
<dbReference type="GO" id="GO:0003697">
    <property type="term" value="F:single-stranded DNA binding"/>
    <property type="evidence" value="ECO:0007669"/>
    <property type="project" value="UniProtKB-UniRule"/>
</dbReference>
<dbReference type="Gene3D" id="1.20.1050.90">
    <property type="entry name" value="RecF/RecN/SMC, N-terminal domain"/>
    <property type="match status" value="1"/>
</dbReference>
<proteinExistence type="inferred from homology"/>
<keyword evidence="9" id="KW-0742">SOS response</keyword>
<dbReference type="PROSITE" id="PS00617">
    <property type="entry name" value="RECF_1"/>
    <property type="match status" value="1"/>
</dbReference>
<dbReference type="HOGENOM" id="CLU_040267_0_1_10"/>
<comment type="similarity">
    <text evidence="2 9">Belongs to the RecF family.</text>
</comment>